<dbReference type="HOGENOM" id="CLU_1881390_0_0_6"/>
<keyword evidence="2" id="KW-1185">Reference proteome</keyword>
<gene>
    <name evidence="1" type="ordered locus">Alvin_3296</name>
</gene>
<accession>D3RWH4</accession>
<keyword evidence="1" id="KW-0614">Plasmid</keyword>
<name>D3RWH4_ALLVD</name>
<evidence type="ECO:0000313" key="1">
    <source>
        <dbReference type="EMBL" id="ADC64186.1"/>
    </source>
</evidence>
<geneLocation type="plasmid" evidence="1 2">
    <name>pALVIN02</name>
</geneLocation>
<dbReference type="AlphaFoldDB" id="D3RWH4"/>
<sequence length="135" mass="15196">MRIIKSYDPDTGNCVGVTLADPTEKSGASISVFNRVETDVKLPLGWYLFSDGRGEYALECRPTDADILAELTYLLAEVQDSEDETLLNVFRRLSGTRSPLLWREFATDRMTAVNESRIERAAQEIVDELNRYGSV</sequence>
<dbReference type="RefSeq" id="WP_012979611.1">
    <property type="nucleotide sequence ID" value="NC_013862.1"/>
</dbReference>
<reference evidence="1 2" key="1">
    <citation type="journal article" date="2011" name="Stand. Genomic Sci.">
        <title>Complete genome sequence of Allochromatium vinosum DSM 180(T).</title>
        <authorList>
            <person name="Weissgerber T."/>
            <person name="Zigann R."/>
            <person name="Bruce D."/>
            <person name="Chang Y.J."/>
            <person name="Detter J.C."/>
            <person name="Han C."/>
            <person name="Hauser L."/>
            <person name="Jeffries C.D."/>
            <person name="Land M."/>
            <person name="Munk A.C."/>
            <person name="Tapia R."/>
            <person name="Dahl C."/>
        </authorList>
    </citation>
    <scope>NUCLEOTIDE SEQUENCE [LARGE SCALE GENOMIC DNA]</scope>
    <source>
        <strain evidence="2">ATCC 17899 / DSM 180 / NBRC 103801 / NCIMB 10441 / D</strain>
        <plasmid evidence="2">Plasmid pALVIN02</plasmid>
    </source>
</reference>
<protein>
    <submittedName>
        <fullName evidence="1">Uncharacterized protein</fullName>
    </submittedName>
</protein>
<proteinExistence type="predicted"/>
<dbReference type="EMBL" id="CP001898">
    <property type="protein sequence ID" value="ADC64186.1"/>
    <property type="molecule type" value="Genomic_DNA"/>
</dbReference>
<dbReference type="Proteomes" id="UP000001441">
    <property type="component" value="Plasmid pALVIN02"/>
</dbReference>
<evidence type="ECO:0000313" key="2">
    <source>
        <dbReference type="Proteomes" id="UP000001441"/>
    </source>
</evidence>
<dbReference type="OrthoDB" id="9880012at2"/>
<organism evidence="1 2">
    <name type="scientific">Allochromatium vinosum (strain ATCC 17899 / DSM 180 / NBRC 103801 / NCIMB 10441 / D)</name>
    <name type="common">Chromatium vinosum</name>
    <dbReference type="NCBI Taxonomy" id="572477"/>
    <lineage>
        <taxon>Bacteria</taxon>
        <taxon>Pseudomonadati</taxon>
        <taxon>Pseudomonadota</taxon>
        <taxon>Gammaproteobacteria</taxon>
        <taxon>Chromatiales</taxon>
        <taxon>Chromatiaceae</taxon>
        <taxon>Allochromatium</taxon>
    </lineage>
</organism>
<dbReference type="KEGG" id="alv:Alvin_3296"/>